<dbReference type="GO" id="GO:0016787">
    <property type="term" value="F:hydrolase activity"/>
    <property type="evidence" value="ECO:0007669"/>
    <property type="project" value="UniProtKB-KW"/>
</dbReference>
<dbReference type="InterPro" id="IPR000639">
    <property type="entry name" value="Epox_hydrolase-like"/>
</dbReference>
<proteinExistence type="predicted"/>
<keyword evidence="1 3" id="KW-0378">Hydrolase</keyword>
<gene>
    <name evidence="3" type="ORF">FC27_GL002071</name>
</gene>
<keyword evidence="4" id="KW-1185">Reference proteome</keyword>
<dbReference type="InterPro" id="IPR000073">
    <property type="entry name" value="AB_hydrolase_1"/>
</dbReference>
<evidence type="ECO:0000313" key="4">
    <source>
        <dbReference type="Proteomes" id="UP000051647"/>
    </source>
</evidence>
<dbReference type="RefSeq" id="WP_010625531.1">
    <property type="nucleotide sequence ID" value="NZ_AZFA01000007.1"/>
</dbReference>
<evidence type="ECO:0000259" key="2">
    <source>
        <dbReference type="Pfam" id="PF00561"/>
    </source>
</evidence>
<dbReference type="Pfam" id="PF00561">
    <property type="entry name" value="Abhydrolase_1"/>
    <property type="match status" value="1"/>
</dbReference>
<dbReference type="EMBL" id="AZFA01000007">
    <property type="protein sequence ID" value="KRL67224.1"/>
    <property type="molecule type" value="Genomic_DNA"/>
</dbReference>
<feature type="domain" description="AB hydrolase-1" evidence="2">
    <location>
        <begin position="26"/>
        <end position="277"/>
    </location>
</feature>
<reference evidence="3 4" key="1">
    <citation type="journal article" date="2015" name="Genome Announc.">
        <title>Expanding the biotechnology potential of lactobacilli through comparative genomics of 213 strains and associated genera.</title>
        <authorList>
            <person name="Sun Z."/>
            <person name="Harris H.M."/>
            <person name="McCann A."/>
            <person name="Guo C."/>
            <person name="Argimon S."/>
            <person name="Zhang W."/>
            <person name="Yang X."/>
            <person name="Jeffery I.B."/>
            <person name="Cooney J.C."/>
            <person name="Kagawa T.F."/>
            <person name="Liu W."/>
            <person name="Song Y."/>
            <person name="Salvetti E."/>
            <person name="Wrobel A."/>
            <person name="Rasinkangas P."/>
            <person name="Parkhill J."/>
            <person name="Rea M.C."/>
            <person name="O'Sullivan O."/>
            <person name="Ritari J."/>
            <person name="Douillard F.P."/>
            <person name="Paul Ross R."/>
            <person name="Yang R."/>
            <person name="Briner A.E."/>
            <person name="Felis G.E."/>
            <person name="de Vos W.M."/>
            <person name="Barrangou R."/>
            <person name="Klaenhammer T.R."/>
            <person name="Caufield P.W."/>
            <person name="Cui Y."/>
            <person name="Zhang H."/>
            <person name="O'Toole P.W."/>
        </authorList>
    </citation>
    <scope>NUCLEOTIDE SEQUENCE [LARGE SCALE GENOMIC DNA]</scope>
    <source>
        <strain evidence="3 4">DSM 14857</strain>
    </source>
</reference>
<evidence type="ECO:0000313" key="3">
    <source>
        <dbReference type="EMBL" id="KRL67224.1"/>
    </source>
</evidence>
<dbReference type="PATRIC" id="fig|1423815.3.peg.2125"/>
<name>A0A0R1SMG0_9LACO</name>
<dbReference type="OrthoDB" id="9773293at2"/>
<protein>
    <submittedName>
        <fullName evidence="3">Alpha beta hydrolase fold protein</fullName>
    </submittedName>
</protein>
<dbReference type="Gene3D" id="3.40.50.1820">
    <property type="entry name" value="alpha/beta hydrolase"/>
    <property type="match status" value="1"/>
</dbReference>
<dbReference type="Proteomes" id="UP000051647">
    <property type="component" value="Unassembled WGS sequence"/>
</dbReference>
<dbReference type="eggNOG" id="COG0596">
    <property type="taxonomic scope" value="Bacteria"/>
</dbReference>
<dbReference type="PANTHER" id="PTHR43329">
    <property type="entry name" value="EPOXIDE HYDROLASE"/>
    <property type="match status" value="1"/>
</dbReference>
<dbReference type="PRINTS" id="PR00412">
    <property type="entry name" value="EPOXHYDRLASE"/>
</dbReference>
<organism evidence="3 4">
    <name type="scientific">Companilactobacillus versmoldensis DSM 14857 = KCTC 3814</name>
    <dbReference type="NCBI Taxonomy" id="1423815"/>
    <lineage>
        <taxon>Bacteria</taxon>
        <taxon>Bacillati</taxon>
        <taxon>Bacillota</taxon>
        <taxon>Bacilli</taxon>
        <taxon>Lactobacillales</taxon>
        <taxon>Lactobacillaceae</taxon>
        <taxon>Companilactobacillus</taxon>
    </lineage>
</organism>
<accession>A0A0R1SMG0</accession>
<dbReference type="SUPFAM" id="SSF53474">
    <property type="entry name" value="alpha/beta-Hydrolases"/>
    <property type="match status" value="1"/>
</dbReference>
<sequence>MVVEKYVKTSKLQMSYEVSGPENGRPLILLHGWPDCVRTFDEVLPHLHNCGYKTYVPSLRGFGNTSFLDSEARKTGGPIAIAEDIKEMIDILELAPVDIIGQDWGALAAMALSSLYGSKLVKSEVVLSAAWQLPGHMSLDQIKNNWYQWFMATQAGADYIRKRQSEIALYLWKEWSPGFQMTAQKARTLTSYFQNEDWAEVTLDTYRTRWGIKRPDKEYADMRQRLMQSAQIKVPTLSIIGKEDRCVDQTAADQMQKYFEAPFKQQFWNNAGHFIQREQPREIAYAATDWLGQTQLVAGK</sequence>
<evidence type="ECO:0000256" key="1">
    <source>
        <dbReference type="ARBA" id="ARBA00022801"/>
    </source>
</evidence>
<dbReference type="AlphaFoldDB" id="A0A0R1SMG0"/>
<dbReference type="InterPro" id="IPR029058">
    <property type="entry name" value="AB_hydrolase_fold"/>
</dbReference>
<dbReference type="STRING" id="1423815.FC27_GL002071"/>
<comment type="caution">
    <text evidence="3">The sequence shown here is derived from an EMBL/GenBank/DDBJ whole genome shotgun (WGS) entry which is preliminary data.</text>
</comment>